<dbReference type="GO" id="GO:0000172">
    <property type="term" value="C:ribonuclease MRP complex"/>
    <property type="evidence" value="ECO:0007669"/>
    <property type="project" value="InterPro"/>
</dbReference>
<feature type="region of interest" description="Disordered" evidence="4">
    <location>
        <begin position="1"/>
        <end position="21"/>
    </location>
</feature>
<keyword evidence="3" id="KW-0539">Nucleus</keyword>
<dbReference type="SUPFAM" id="SSF103025">
    <property type="entry name" value="Folate-binding domain"/>
    <property type="match status" value="1"/>
</dbReference>
<feature type="region of interest" description="Disordered" evidence="4">
    <location>
        <begin position="394"/>
        <end position="442"/>
    </location>
</feature>
<evidence type="ECO:0000256" key="3">
    <source>
        <dbReference type="ARBA" id="ARBA00023242"/>
    </source>
</evidence>
<feature type="region of interest" description="Disordered" evidence="4">
    <location>
        <begin position="631"/>
        <end position="667"/>
    </location>
</feature>
<evidence type="ECO:0000256" key="1">
    <source>
        <dbReference type="ARBA" id="ARBA00004123"/>
    </source>
</evidence>
<dbReference type="GO" id="GO:0001682">
    <property type="term" value="P:tRNA 5'-leader removal"/>
    <property type="evidence" value="ECO:0007669"/>
    <property type="project" value="InterPro"/>
</dbReference>
<evidence type="ECO:0000313" key="8">
    <source>
        <dbReference type="EMBL" id="CAE0250485.1"/>
    </source>
</evidence>
<evidence type="ECO:0000256" key="2">
    <source>
        <dbReference type="ARBA" id="ARBA00022694"/>
    </source>
</evidence>
<dbReference type="InterPro" id="IPR055079">
    <property type="entry name" value="POP1_C"/>
</dbReference>
<dbReference type="Pfam" id="PF06978">
    <property type="entry name" value="POP1_N"/>
    <property type="match status" value="2"/>
</dbReference>
<evidence type="ECO:0000259" key="7">
    <source>
        <dbReference type="Pfam" id="PF22770"/>
    </source>
</evidence>
<evidence type="ECO:0000259" key="5">
    <source>
        <dbReference type="Pfam" id="PF06978"/>
    </source>
</evidence>
<feature type="compositionally biased region" description="Basic and acidic residues" evidence="4">
    <location>
        <begin position="416"/>
        <end position="430"/>
    </location>
</feature>
<dbReference type="Pfam" id="PF22770">
    <property type="entry name" value="POP1_C"/>
    <property type="match status" value="1"/>
</dbReference>
<protein>
    <submittedName>
        <fullName evidence="8">Uncharacterized protein</fullName>
    </submittedName>
</protein>
<sequence length="861" mass="97165">MKAEQGREKRRRIDVPPRDASLAPPAIPVLEFAAERIREIKMMKAEIESFRGVKRVFQTLPRHLRRRATSHRARKLPKKAQKLESAAVAASEETAAKSRKGRLLTRYRKYRRKKGLIMSAEAIATRKVKWLETHLWHTKRMKMDSIWGHRLALHRADKGSRASYRAHAHLCTVQDKSYLGLVEISGSEEQICSFFRHHFPLPPPSSIASTSGRLGAPFMAKYRQGCNEGVAYVYEDRTFATLICPVRYLWRPLPSTSSSASELQGEEREDGRTVWMWVHPASFDDVMLAFNTTLDATKGGQAGVQTSGESPSKVVIRDCRSQVCRLSLVGPFSTSVLANTIVVKESDEGVAKMLELRPRPSCLPAGSVAAVKIAAPFEVFPPAYTHQMSAVAPLHQQREPRKMGASFKHSGWQGGEEGRTERDERRRNAAERSAANAGAVPRVVSHSLSSSSLWQHDDRQACLAHKKREWDVNMERRRKLFKGRIRPSRWFNVTEPGGVMSLPFNSQSVPCFVVQTSPMCEGGKGCGLDIILPAGFGRDMLKSLVYAGARVVGLKERWEYENELGLPRFPQDFPETKAYREWELMEALATTEKYLRRPCNKRPDYDRMRVHSPLWRDWKYVFETAQVQAHTEEGRREEMGVEEKEEGRKEMEVDVENEKKERKKEEAKRNVIDRFSLGVRKTTAVASRAVLADSKKWIEDLLLKGEVTVRRNVVPGHLSKSAEGTRPALVQVFLSFSNGGRPKGIVHLYRPLEVDMKEGERCEKVVCEEAPSTHISGEKPDVPSRELVGLCTARDPVFQRGVRCALGFVSASKLDSILKEQKKKKKGPAPPRFLLLARSSTSYNYRLVDVTVSKCSAGGTL</sequence>
<feature type="compositionally biased region" description="Low complexity" evidence="4">
    <location>
        <begin position="431"/>
        <end position="442"/>
    </location>
</feature>
<evidence type="ECO:0000256" key="4">
    <source>
        <dbReference type="SAM" id="MobiDB-lite"/>
    </source>
</evidence>
<dbReference type="PANTHER" id="PTHR22731:SF3">
    <property type="entry name" value="RIBONUCLEASES P_MRP PROTEIN SUBUNIT POP1"/>
    <property type="match status" value="1"/>
</dbReference>
<comment type="subcellular location">
    <subcellularLocation>
        <location evidence="1">Nucleus</location>
    </subcellularLocation>
</comment>
<dbReference type="InterPro" id="IPR009723">
    <property type="entry name" value="Pop1_N"/>
</dbReference>
<feature type="domain" description="Pop1 N-terminal" evidence="5">
    <location>
        <begin position="32"/>
        <end position="114"/>
    </location>
</feature>
<dbReference type="PANTHER" id="PTHR22731">
    <property type="entry name" value="RIBONUCLEASES P/MRP PROTEIN SUBUNIT POP1"/>
    <property type="match status" value="1"/>
</dbReference>
<dbReference type="GO" id="GO:0005655">
    <property type="term" value="C:nucleolar ribonuclease P complex"/>
    <property type="evidence" value="ECO:0007669"/>
    <property type="project" value="InterPro"/>
</dbReference>
<organism evidence="8">
    <name type="scientific">Palpitomonas bilix</name>
    <dbReference type="NCBI Taxonomy" id="652834"/>
    <lineage>
        <taxon>Eukaryota</taxon>
        <taxon>Eukaryota incertae sedis</taxon>
    </lineage>
</organism>
<keyword evidence="2" id="KW-0819">tRNA processing</keyword>
<feature type="domain" description="POPLD" evidence="6">
    <location>
        <begin position="527"/>
        <end position="618"/>
    </location>
</feature>
<feature type="domain" description="Pop1 N-terminal" evidence="5">
    <location>
        <begin position="126"/>
        <end position="186"/>
    </location>
</feature>
<dbReference type="InterPro" id="IPR012590">
    <property type="entry name" value="POPLD_dom"/>
</dbReference>
<proteinExistence type="predicted"/>
<reference evidence="8" key="1">
    <citation type="submission" date="2021-01" db="EMBL/GenBank/DDBJ databases">
        <authorList>
            <person name="Corre E."/>
            <person name="Pelletier E."/>
            <person name="Niang G."/>
            <person name="Scheremetjew M."/>
            <person name="Finn R."/>
            <person name="Kale V."/>
            <person name="Holt S."/>
            <person name="Cochrane G."/>
            <person name="Meng A."/>
            <person name="Brown T."/>
            <person name="Cohen L."/>
        </authorList>
    </citation>
    <scope>NUCLEOTIDE SEQUENCE</scope>
    <source>
        <strain evidence="8">NIES-2562</strain>
    </source>
</reference>
<evidence type="ECO:0000259" key="6">
    <source>
        <dbReference type="Pfam" id="PF08170"/>
    </source>
</evidence>
<feature type="compositionally biased region" description="Basic and acidic residues" evidence="4">
    <location>
        <begin position="1"/>
        <end position="17"/>
    </location>
</feature>
<accession>A0A7S3G8A0</accession>
<feature type="domain" description="POP1 C-terminal" evidence="7">
    <location>
        <begin position="782"/>
        <end position="852"/>
    </location>
</feature>
<dbReference type="EMBL" id="HBIB01019585">
    <property type="protein sequence ID" value="CAE0250485.1"/>
    <property type="molecule type" value="Transcribed_RNA"/>
</dbReference>
<dbReference type="InterPro" id="IPR039182">
    <property type="entry name" value="Pop1"/>
</dbReference>
<gene>
    <name evidence="8" type="ORF">PBIL07802_LOCUS12686</name>
</gene>
<name>A0A7S3G8A0_9EUKA</name>
<dbReference type="Pfam" id="PF08170">
    <property type="entry name" value="POPLD"/>
    <property type="match status" value="1"/>
</dbReference>
<dbReference type="AlphaFoldDB" id="A0A7S3G8A0"/>